<sequence length="31" mass="3462">MSAFLFLLIIPALLCIAGKDLDRAERERDNG</sequence>
<keyword evidence="2" id="KW-1185">Reference proteome</keyword>
<evidence type="ECO:0000313" key="2">
    <source>
        <dbReference type="Proteomes" id="UP000503037"/>
    </source>
</evidence>
<name>A0A6M3YNA6_9CAUD</name>
<reference evidence="2" key="1">
    <citation type="submission" date="2020-04" db="EMBL/GenBank/DDBJ databases">
        <authorList>
            <person name="Ma R."/>
            <person name="Lai J."/>
            <person name="Yang Y."/>
            <person name="Jiao N."/>
            <person name="Zhang R."/>
        </authorList>
    </citation>
    <scope>NUCLEOTIDE SEQUENCE [LARGE SCALE GENOMIC DNA]</scope>
</reference>
<evidence type="ECO:0000313" key="1">
    <source>
        <dbReference type="EMBL" id="QJI53325.1"/>
    </source>
</evidence>
<accession>A0A6M3YNA6</accession>
<dbReference type="EMBL" id="MT345684">
    <property type="protein sequence ID" value="QJI53325.1"/>
    <property type="molecule type" value="Genomic_DNA"/>
</dbReference>
<organism evidence="1 2">
    <name type="scientific">Alteromonas phage vB_AcoS-R7M</name>
    <dbReference type="NCBI Taxonomy" id="2729541"/>
    <lineage>
        <taxon>Viruses</taxon>
        <taxon>Duplodnaviria</taxon>
        <taxon>Heunggongvirae</taxon>
        <taxon>Uroviricota</taxon>
        <taxon>Caudoviricetes</taxon>
        <taxon>Queuovirinae</taxon>
        <taxon>Amoyvirus</taxon>
        <taxon>Amoyvirus R7M</taxon>
    </lineage>
</organism>
<gene>
    <name evidence="1" type="ORF">vBAcoSR7M_3</name>
</gene>
<protein>
    <submittedName>
        <fullName evidence="1">Uncharacterized protein</fullName>
    </submittedName>
</protein>
<dbReference type="Proteomes" id="UP000503037">
    <property type="component" value="Segment"/>
</dbReference>
<proteinExistence type="predicted"/>